<feature type="region of interest" description="Disordered" evidence="1">
    <location>
        <begin position="220"/>
        <end position="259"/>
    </location>
</feature>
<feature type="region of interest" description="Disordered" evidence="1">
    <location>
        <begin position="96"/>
        <end position="118"/>
    </location>
</feature>
<proteinExistence type="predicted"/>
<feature type="compositionally biased region" description="Polar residues" evidence="1">
    <location>
        <begin position="61"/>
        <end position="73"/>
    </location>
</feature>
<dbReference type="Proteomes" id="UP000761534">
    <property type="component" value="Unassembled WGS sequence"/>
</dbReference>
<feature type="region of interest" description="Disordered" evidence="1">
    <location>
        <begin position="1"/>
        <end position="84"/>
    </location>
</feature>
<feature type="compositionally biased region" description="Polar residues" evidence="1">
    <location>
        <begin position="7"/>
        <end position="24"/>
    </location>
</feature>
<organism evidence="2 3">
    <name type="scientific">Trichomonascus ciferrii</name>
    <dbReference type="NCBI Taxonomy" id="44093"/>
    <lineage>
        <taxon>Eukaryota</taxon>
        <taxon>Fungi</taxon>
        <taxon>Dikarya</taxon>
        <taxon>Ascomycota</taxon>
        <taxon>Saccharomycotina</taxon>
        <taxon>Dipodascomycetes</taxon>
        <taxon>Dipodascales</taxon>
        <taxon>Trichomonascaceae</taxon>
        <taxon>Trichomonascus</taxon>
        <taxon>Trichomonascus ciferrii complex</taxon>
    </lineage>
</organism>
<dbReference type="AlphaFoldDB" id="A0A642V8S3"/>
<keyword evidence="3" id="KW-1185">Reference proteome</keyword>
<accession>A0A642V8S3</accession>
<gene>
    <name evidence="2" type="ORF">TRICI_001894</name>
</gene>
<protein>
    <submittedName>
        <fullName evidence="2">Uncharacterized protein</fullName>
    </submittedName>
</protein>
<evidence type="ECO:0000313" key="2">
    <source>
        <dbReference type="EMBL" id="KAA8915977.1"/>
    </source>
</evidence>
<sequence length="259" mass="28931">MDVIPPSETSPNLSNSTATFSPDNLTPKFDDEHKPDVPQNEPQLHTAAEKEPSRKRVTLKKSASSSLTINNEHQPNKGHLKDKTSSHSLLSFLHSSDSTETKTQNTHNHNHHNHHRSESILNKIPQSLLPAHLRTESQTSNLQQLHNASSASLGFDNWDLSSLSARERMMWTLNNMNSETNVVAAGGGYRNVSDGSSRLSTKTGGTNISTNQNALINRAGFSKEERELEKPRIKVQDHSHSNHHHAYSLYDQERLTKDT</sequence>
<dbReference type="VEuPathDB" id="FungiDB:TRICI_001894"/>
<dbReference type="EMBL" id="SWFS01000129">
    <property type="protein sequence ID" value="KAA8915977.1"/>
    <property type="molecule type" value="Genomic_DNA"/>
</dbReference>
<reference evidence="2" key="1">
    <citation type="journal article" date="2019" name="G3 (Bethesda)">
        <title>Genome Assemblies of Two Rare Opportunistic Yeast Pathogens: Diutina rugosa (syn. Candida rugosa) and Trichomonascus ciferrii (syn. Candida ciferrii).</title>
        <authorList>
            <person name="Mixao V."/>
            <person name="Saus E."/>
            <person name="Hansen A.P."/>
            <person name="Lass-Florl C."/>
            <person name="Gabaldon T."/>
        </authorList>
    </citation>
    <scope>NUCLEOTIDE SEQUENCE</scope>
    <source>
        <strain evidence="2">CBS 4856</strain>
    </source>
</reference>
<comment type="caution">
    <text evidence="2">The sequence shown here is derived from an EMBL/GenBank/DDBJ whole genome shotgun (WGS) entry which is preliminary data.</text>
</comment>
<feature type="compositionally biased region" description="Basic and acidic residues" evidence="1">
    <location>
        <begin position="221"/>
        <end position="240"/>
    </location>
</feature>
<evidence type="ECO:0000313" key="3">
    <source>
        <dbReference type="Proteomes" id="UP000761534"/>
    </source>
</evidence>
<evidence type="ECO:0000256" key="1">
    <source>
        <dbReference type="SAM" id="MobiDB-lite"/>
    </source>
</evidence>
<name>A0A642V8S3_9ASCO</name>